<reference evidence="1" key="4">
    <citation type="submission" date="2019-03" db="UniProtKB">
        <authorList>
            <consortium name="EnsemblPlants"/>
        </authorList>
    </citation>
    <scope>IDENTIFICATION</scope>
</reference>
<reference evidence="2" key="2">
    <citation type="journal article" date="2017" name="Nat. Plants">
        <title>The Aegilops tauschii genome reveals multiple impacts of transposons.</title>
        <authorList>
            <person name="Zhao G."/>
            <person name="Zou C."/>
            <person name="Li K."/>
            <person name="Wang K."/>
            <person name="Li T."/>
            <person name="Gao L."/>
            <person name="Zhang X."/>
            <person name="Wang H."/>
            <person name="Yang Z."/>
            <person name="Liu X."/>
            <person name="Jiang W."/>
            <person name="Mao L."/>
            <person name="Kong X."/>
            <person name="Jiao Y."/>
            <person name="Jia J."/>
        </authorList>
    </citation>
    <scope>NUCLEOTIDE SEQUENCE [LARGE SCALE GENOMIC DNA]</scope>
    <source>
        <strain evidence="2">cv. AL8/78</strain>
    </source>
</reference>
<reference evidence="1" key="5">
    <citation type="journal article" date="2021" name="G3 (Bethesda)">
        <title>Aegilops tauschii genome assembly Aet v5.0 features greater sequence contiguity and improved annotation.</title>
        <authorList>
            <person name="Wang L."/>
            <person name="Zhu T."/>
            <person name="Rodriguez J.C."/>
            <person name="Deal K.R."/>
            <person name="Dubcovsky J."/>
            <person name="McGuire P.E."/>
            <person name="Lux T."/>
            <person name="Spannagl M."/>
            <person name="Mayer K.F.X."/>
            <person name="Baldrich P."/>
            <person name="Meyers B.C."/>
            <person name="Huo N."/>
            <person name="Gu Y.Q."/>
            <person name="Zhou H."/>
            <person name="Devos K.M."/>
            <person name="Bennetzen J.L."/>
            <person name="Unver T."/>
            <person name="Budak H."/>
            <person name="Gulick P.J."/>
            <person name="Galiba G."/>
            <person name="Kalapos B."/>
            <person name="Nelson D.R."/>
            <person name="Li P."/>
            <person name="You F.M."/>
            <person name="Luo M.C."/>
            <person name="Dvorak J."/>
        </authorList>
    </citation>
    <scope>NUCLEOTIDE SEQUENCE [LARGE SCALE GENOMIC DNA]</scope>
    <source>
        <strain evidence="1">cv. AL8/78</strain>
    </source>
</reference>
<proteinExistence type="predicted"/>
<sequence>MHDAIQLVSIQFNSISGHQLYHPISHNFTWDVEYHNYITERDGIQLASHLGSGIPAQSCLHSSSPLQQWWGC</sequence>
<evidence type="ECO:0000313" key="1">
    <source>
        <dbReference type="EnsemblPlants" id="AET4Gv20530700.4"/>
    </source>
</evidence>
<dbReference type="AlphaFoldDB" id="A0A453IDP9"/>
<dbReference type="Proteomes" id="UP000015105">
    <property type="component" value="Chromosome 4D"/>
</dbReference>
<protein>
    <submittedName>
        <fullName evidence="1">Uncharacterized protein</fullName>
    </submittedName>
</protein>
<evidence type="ECO:0000313" key="2">
    <source>
        <dbReference type="Proteomes" id="UP000015105"/>
    </source>
</evidence>
<accession>A0A453IDP9</accession>
<dbReference type="Gramene" id="AET4Gv20530700.4">
    <property type="protein sequence ID" value="AET4Gv20530700.4"/>
    <property type="gene ID" value="AET4Gv20530700"/>
</dbReference>
<organism evidence="1 2">
    <name type="scientific">Aegilops tauschii subsp. strangulata</name>
    <name type="common">Goatgrass</name>
    <dbReference type="NCBI Taxonomy" id="200361"/>
    <lineage>
        <taxon>Eukaryota</taxon>
        <taxon>Viridiplantae</taxon>
        <taxon>Streptophyta</taxon>
        <taxon>Embryophyta</taxon>
        <taxon>Tracheophyta</taxon>
        <taxon>Spermatophyta</taxon>
        <taxon>Magnoliopsida</taxon>
        <taxon>Liliopsida</taxon>
        <taxon>Poales</taxon>
        <taxon>Poaceae</taxon>
        <taxon>BOP clade</taxon>
        <taxon>Pooideae</taxon>
        <taxon>Triticodae</taxon>
        <taxon>Triticeae</taxon>
        <taxon>Triticinae</taxon>
        <taxon>Aegilops</taxon>
    </lineage>
</organism>
<name>A0A453IDP9_AEGTS</name>
<reference evidence="1" key="3">
    <citation type="journal article" date="2017" name="Nature">
        <title>Genome sequence of the progenitor of the wheat D genome Aegilops tauschii.</title>
        <authorList>
            <person name="Luo M.C."/>
            <person name="Gu Y.Q."/>
            <person name="Puiu D."/>
            <person name="Wang H."/>
            <person name="Twardziok S.O."/>
            <person name="Deal K.R."/>
            <person name="Huo N."/>
            <person name="Zhu T."/>
            <person name="Wang L."/>
            <person name="Wang Y."/>
            <person name="McGuire P.E."/>
            <person name="Liu S."/>
            <person name="Long H."/>
            <person name="Ramasamy R.K."/>
            <person name="Rodriguez J.C."/>
            <person name="Van S.L."/>
            <person name="Yuan L."/>
            <person name="Wang Z."/>
            <person name="Xia Z."/>
            <person name="Xiao L."/>
            <person name="Anderson O.D."/>
            <person name="Ouyang S."/>
            <person name="Liang Y."/>
            <person name="Zimin A.V."/>
            <person name="Pertea G."/>
            <person name="Qi P."/>
            <person name="Bennetzen J.L."/>
            <person name="Dai X."/>
            <person name="Dawson M.W."/>
            <person name="Muller H.G."/>
            <person name="Kugler K."/>
            <person name="Rivarola-Duarte L."/>
            <person name="Spannagl M."/>
            <person name="Mayer K.F.X."/>
            <person name="Lu F.H."/>
            <person name="Bevan M.W."/>
            <person name="Leroy P."/>
            <person name="Li P."/>
            <person name="You F.M."/>
            <person name="Sun Q."/>
            <person name="Liu Z."/>
            <person name="Lyons E."/>
            <person name="Wicker T."/>
            <person name="Salzberg S.L."/>
            <person name="Devos K.M."/>
            <person name="Dvorak J."/>
        </authorList>
    </citation>
    <scope>NUCLEOTIDE SEQUENCE [LARGE SCALE GENOMIC DNA]</scope>
    <source>
        <strain evidence="1">cv. AL8/78</strain>
    </source>
</reference>
<reference evidence="2" key="1">
    <citation type="journal article" date="2014" name="Science">
        <title>Ancient hybridizations among the ancestral genomes of bread wheat.</title>
        <authorList>
            <consortium name="International Wheat Genome Sequencing Consortium,"/>
            <person name="Marcussen T."/>
            <person name="Sandve S.R."/>
            <person name="Heier L."/>
            <person name="Spannagl M."/>
            <person name="Pfeifer M."/>
            <person name="Jakobsen K.S."/>
            <person name="Wulff B.B."/>
            <person name="Steuernagel B."/>
            <person name="Mayer K.F."/>
            <person name="Olsen O.A."/>
        </authorList>
    </citation>
    <scope>NUCLEOTIDE SEQUENCE [LARGE SCALE GENOMIC DNA]</scope>
    <source>
        <strain evidence="2">cv. AL8/78</strain>
    </source>
</reference>
<dbReference type="EnsemblPlants" id="AET4Gv20530700.4">
    <property type="protein sequence ID" value="AET4Gv20530700.4"/>
    <property type="gene ID" value="AET4Gv20530700"/>
</dbReference>
<keyword evidence="2" id="KW-1185">Reference proteome</keyword>